<dbReference type="EMBL" id="GEZM01044372">
    <property type="protein sequence ID" value="JAV78272.1"/>
    <property type="molecule type" value="Transcribed_RNA"/>
</dbReference>
<reference evidence="2" key="1">
    <citation type="journal article" date="2016" name="Sci. Rep.">
        <title>Molecular characterization of firefly nuptial gifts: a multi-omics approach sheds light on postcopulatory sexual selection.</title>
        <authorList>
            <person name="Al-Wathiqui N."/>
            <person name="Fallon T.R."/>
            <person name="South A."/>
            <person name="Weng J.K."/>
            <person name="Lewis S.M."/>
        </authorList>
    </citation>
    <scope>NUCLEOTIDE SEQUENCE</scope>
</reference>
<dbReference type="InterPro" id="IPR013083">
    <property type="entry name" value="Znf_RING/FYVE/PHD"/>
</dbReference>
<dbReference type="EMBL" id="GEZM01044373">
    <property type="protein sequence ID" value="JAV78271.1"/>
    <property type="molecule type" value="Transcribed_RNA"/>
</dbReference>
<name>A0A1Y1LYS2_PHOPY</name>
<dbReference type="PANTHER" id="PTHR16295">
    <property type="entry name" value="TRAF-TYPE ZINC FINGER PROTEIN-RELATED"/>
    <property type="match status" value="1"/>
</dbReference>
<evidence type="ECO:0000313" key="2">
    <source>
        <dbReference type="EMBL" id="JAV78271.1"/>
    </source>
</evidence>
<dbReference type="InterPro" id="IPR051986">
    <property type="entry name" value="Innate_Immune_Apopt_Reg"/>
</dbReference>
<dbReference type="GO" id="GO:0005739">
    <property type="term" value="C:mitochondrion"/>
    <property type="evidence" value="ECO:0007669"/>
    <property type="project" value="TreeGrafter"/>
</dbReference>
<feature type="compositionally biased region" description="Basic and acidic residues" evidence="1">
    <location>
        <begin position="111"/>
        <end position="126"/>
    </location>
</feature>
<dbReference type="Pfam" id="PF23580">
    <property type="entry name" value="Znf_XAF1_N"/>
    <property type="match status" value="1"/>
</dbReference>
<dbReference type="PANTHER" id="PTHR16295:SF10">
    <property type="entry name" value="EXPRESSED PROTEIN"/>
    <property type="match status" value="1"/>
</dbReference>
<proteinExistence type="predicted"/>
<evidence type="ECO:0000256" key="1">
    <source>
        <dbReference type="SAM" id="MobiDB-lite"/>
    </source>
</evidence>
<feature type="region of interest" description="Disordered" evidence="1">
    <location>
        <begin position="99"/>
        <end position="135"/>
    </location>
</feature>
<evidence type="ECO:0008006" key="3">
    <source>
        <dbReference type="Google" id="ProtNLM"/>
    </source>
</evidence>
<sequence length="135" mass="15706">MADNVELEVCANCKREIPHYNYVMHTAHCARNITLCDTCEQPIPKNEFQQHAKTCMPEVKPVVIPLTKIEQSPYFAARKEIEDKKSQQRRKRRLERLERFTNIGETAGHSKVKEPPAKQPRREVYSRGRTAKLSC</sequence>
<organism evidence="2">
    <name type="scientific">Photinus pyralis</name>
    <name type="common">Common eastern firefly</name>
    <name type="synonym">Lampyris pyralis</name>
    <dbReference type="NCBI Taxonomy" id="7054"/>
    <lineage>
        <taxon>Eukaryota</taxon>
        <taxon>Metazoa</taxon>
        <taxon>Ecdysozoa</taxon>
        <taxon>Arthropoda</taxon>
        <taxon>Hexapoda</taxon>
        <taxon>Insecta</taxon>
        <taxon>Pterygota</taxon>
        <taxon>Neoptera</taxon>
        <taxon>Endopterygota</taxon>
        <taxon>Coleoptera</taxon>
        <taxon>Polyphaga</taxon>
        <taxon>Elateriformia</taxon>
        <taxon>Elateroidea</taxon>
        <taxon>Lampyridae</taxon>
        <taxon>Lampyrinae</taxon>
        <taxon>Photinus</taxon>
    </lineage>
</organism>
<accession>A0A1Y1LYS2</accession>
<protein>
    <recommendedName>
        <fullName evidence="3">TRAF-type domain-containing protein</fullName>
    </recommendedName>
</protein>
<dbReference type="AlphaFoldDB" id="A0A1Y1LYS2"/>
<dbReference type="Gene3D" id="3.30.40.10">
    <property type="entry name" value="Zinc/RING finger domain, C3HC4 (zinc finger)"/>
    <property type="match status" value="1"/>
</dbReference>